<proteinExistence type="inferred from homology"/>
<gene>
    <name evidence="11" type="ORF">VN97_g6613</name>
</gene>
<feature type="transmembrane region" description="Helical" evidence="7">
    <location>
        <begin position="637"/>
        <end position="654"/>
    </location>
</feature>
<dbReference type="EMBL" id="LACB01000195">
    <property type="protein sequence ID" value="KAJ9486718.1"/>
    <property type="molecule type" value="Genomic_DNA"/>
</dbReference>
<keyword evidence="5 7" id="KW-1133">Transmembrane helix</keyword>
<feature type="transmembrane region" description="Helical" evidence="7">
    <location>
        <begin position="154"/>
        <end position="172"/>
    </location>
</feature>
<evidence type="ECO:0000256" key="5">
    <source>
        <dbReference type="ARBA" id="ARBA00022989"/>
    </source>
</evidence>
<reference evidence="11" key="1">
    <citation type="submission" date="2015-06" db="EMBL/GenBank/DDBJ databases">
        <authorList>
            <person name="Nguyen H."/>
        </authorList>
    </citation>
    <scope>NUCLEOTIDE SEQUENCE</scope>
    <source>
        <strain evidence="11">DAOM 180753</strain>
    </source>
</reference>
<comment type="subcellular location">
    <subcellularLocation>
        <location evidence="1">Membrane</location>
        <topology evidence="1">Multi-pass membrane protein</topology>
    </subcellularLocation>
</comment>
<evidence type="ECO:0000259" key="10">
    <source>
        <dbReference type="Pfam" id="PF13967"/>
    </source>
</evidence>
<accession>A0AAI9X842</accession>
<feature type="transmembrane region" description="Helical" evidence="7">
    <location>
        <begin position="603"/>
        <end position="625"/>
    </location>
</feature>
<comment type="caution">
    <text evidence="11">The sequence shown here is derived from an EMBL/GenBank/DDBJ whole genome shotgun (WGS) entry which is preliminary data.</text>
</comment>
<evidence type="ECO:0000259" key="8">
    <source>
        <dbReference type="Pfam" id="PF02714"/>
    </source>
</evidence>
<evidence type="ECO:0000256" key="1">
    <source>
        <dbReference type="ARBA" id="ARBA00004141"/>
    </source>
</evidence>
<evidence type="ECO:0000256" key="6">
    <source>
        <dbReference type="ARBA" id="ARBA00023136"/>
    </source>
</evidence>
<comment type="similarity">
    <text evidence="2">Belongs to the CSC1 (TC 1.A.17) family.</text>
</comment>
<evidence type="ECO:0000256" key="2">
    <source>
        <dbReference type="ARBA" id="ARBA00007779"/>
    </source>
</evidence>
<evidence type="ECO:0000259" key="9">
    <source>
        <dbReference type="Pfam" id="PF12621"/>
    </source>
</evidence>
<dbReference type="InterPro" id="IPR003864">
    <property type="entry name" value="CSC1/OSCA1-like_7TM"/>
</dbReference>
<feature type="transmembrane region" description="Helical" evidence="7">
    <location>
        <begin position="111"/>
        <end position="130"/>
    </location>
</feature>
<feature type="transmembrane region" description="Helical" evidence="7">
    <location>
        <begin position="550"/>
        <end position="582"/>
    </location>
</feature>
<keyword evidence="3" id="KW-0813">Transport</keyword>
<feature type="transmembrane region" description="Helical" evidence="7">
    <location>
        <begin position="24"/>
        <end position="45"/>
    </location>
</feature>
<feature type="domain" description="CSC1/OSCA1-like N-terminal transmembrane" evidence="10">
    <location>
        <begin position="24"/>
        <end position="174"/>
    </location>
</feature>
<dbReference type="InterPro" id="IPR045122">
    <property type="entry name" value="Csc1-like"/>
</dbReference>
<sequence>MATQTQVQVTGLSGSNSDDSGVELVITLVIAVGTGIVFLSLFTLFRFLNRRGKYHHAYRQPSKLQNSKVEHGRHRTCLGLSTALLRFSDIDIARDVSFDAYLLLRYIKLEILICFIGCLLTWTVLFPVSATSTGGSSELRIISLANAIGSWQRFYAYTICAWLFVAFIFWVVTIEHLHCIHLQCQYYQYAKYRSSTASKVYLISPISKNLLRKIDRDQMVESTRRIFDVGALEGKVKRRDKLAAQLEALETSLIRRENSERSTIAPKPPNIFNIREEIRVLNSAIQLLQTRHLAARTEDPTAVLIKFKTPCDIQGLAHYELLKSASIAHIGLEPQHIIWSNLNISKEMRVFRLVTSVAVLGLFWLALFMPLFFFALLEDDSTPFFYPFFQFLNSQPPGIAPLITGVIPVVYVSLATDILAMACRYAASSSGLPTQASLEMRTQKLHLPLLVGLVLVGQTIVPASIRILPSAVKDPSSIAIIIAEHLARAADFLFQFVILDSIGHSFAYLLTSESYIGPRVKALFHNTPRKIRNLQLNRHNLRCGHTFPEIAIFAVAAITYSCVAPLLLGFSCAGLYLYYLAYRYQIRNLPMDIVNTHGQTYHLALQQTLVGCYTLTILLIVLFTLAVDGDYKRMGPVWLLLILLILCVAYHSMLNDALKVFQDRPNEDKILQAQFRKTRNPLTKIFSRQLSVIAKSSPDVFPKEDCDMISSQRDEWHMYFHSSVNAKVPEIWVPRDSRGSSNREIQETARFGIPMANEGAWLDGRNNIHLDEEDRLPF</sequence>
<name>A0AAI9X842_PENTH</name>
<dbReference type="AlphaFoldDB" id="A0AAI9X842"/>
<organism evidence="11 12">
    <name type="scientific">Penicillium thymicola</name>
    <dbReference type="NCBI Taxonomy" id="293382"/>
    <lineage>
        <taxon>Eukaryota</taxon>
        <taxon>Fungi</taxon>
        <taxon>Dikarya</taxon>
        <taxon>Ascomycota</taxon>
        <taxon>Pezizomycotina</taxon>
        <taxon>Eurotiomycetes</taxon>
        <taxon>Eurotiomycetidae</taxon>
        <taxon>Eurotiales</taxon>
        <taxon>Aspergillaceae</taxon>
        <taxon>Penicillium</taxon>
    </lineage>
</organism>
<evidence type="ECO:0000256" key="7">
    <source>
        <dbReference type="SAM" id="Phobius"/>
    </source>
</evidence>
<dbReference type="GO" id="GO:0005227">
    <property type="term" value="F:calcium-activated cation channel activity"/>
    <property type="evidence" value="ECO:0007669"/>
    <property type="project" value="InterPro"/>
</dbReference>
<dbReference type="InterPro" id="IPR022257">
    <property type="entry name" value="PHM7_ext"/>
</dbReference>
<keyword evidence="12" id="KW-1185">Reference proteome</keyword>
<dbReference type="Pfam" id="PF13967">
    <property type="entry name" value="RSN1_TM"/>
    <property type="match status" value="1"/>
</dbReference>
<feature type="domain" description="CSC1/OSCA1-like 7TM region" evidence="8">
    <location>
        <begin position="356"/>
        <end position="623"/>
    </location>
</feature>
<feature type="domain" description="10TM putative phosphate transporter extracellular tail" evidence="9">
    <location>
        <begin position="710"/>
        <end position="772"/>
    </location>
</feature>
<reference evidence="11" key="2">
    <citation type="journal article" date="2016" name="Fungal Biol.">
        <title>Ochratoxin A production by Penicillium thymicola.</title>
        <authorList>
            <person name="Nguyen H.D.T."/>
            <person name="McMullin D.R."/>
            <person name="Ponomareva E."/>
            <person name="Riley R."/>
            <person name="Pomraning K.R."/>
            <person name="Baker S.E."/>
            <person name="Seifert K.A."/>
        </authorList>
    </citation>
    <scope>NUCLEOTIDE SEQUENCE</scope>
    <source>
        <strain evidence="11">DAOM 180753</strain>
    </source>
</reference>
<dbReference type="PANTHER" id="PTHR13018">
    <property type="entry name" value="PROBABLE MEMBRANE PROTEIN DUF221-RELATED"/>
    <property type="match status" value="1"/>
</dbReference>
<keyword evidence="6 7" id="KW-0472">Membrane</keyword>
<dbReference type="Pfam" id="PF02714">
    <property type="entry name" value="RSN1_7TM"/>
    <property type="match status" value="1"/>
</dbReference>
<dbReference type="PANTHER" id="PTHR13018:SF26">
    <property type="entry name" value="DOMAIN PROTEIN, PUTATIVE (AFU_ORTHOLOGUE AFUA_5G10920)-RELATED"/>
    <property type="match status" value="1"/>
</dbReference>
<feature type="transmembrane region" description="Helical" evidence="7">
    <location>
        <begin position="447"/>
        <end position="468"/>
    </location>
</feature>
<evidence type="ECO:0000256" key="3">
    <source>
        <dbReference type="ARBA" id="ARBA00022448"/>
    </source>
</evidence>
<keyword evidence="4 7" id="KW-0812">Transmembrane</keyword>
<evidence type="ECO:0000313" key="11">
    <source>
        <dbReference type="EMBL" id="KAJ9486718.1"/>
    </source>
</evidence>
<feature type="transmembrane region" description="Helical" evidence="7">
    <location>
        <begin position="397"/>
        <end position="426"/>
    </location>
</feature>
<dbReference type="Pfam" id="PF12621">
    <property type="entry name" value="PHM7_ext"/>
    <property type="match status" value="1"/>
</dbReference>
<dbReference type="GO" id="GO:0005886">
    <property type="term" value="C:plasma membrane"/>
    <property type="evidence" value="ECO:0007669"/>
    <property type="project" value="TreeGrafter"/>
</dbReference>
<protein>
    <submittedName>
        <fullName evidence="11">Uncharacterized protein</fullName>
    </submittedName>
</protein>
<evidence type="ECO:0000256" key="4">
    <source>
        <dbReference type="ARBA" id="ARBA00022692"/>
    </source>
</evidence>
<dbReference type="Proteomes" id="UP001227192">
    <property type="component" value="Unassembled WGS sequence"/>
</dbReference>
<evidence type="ECO:0000313" key="12">
    <source>
        <dbReference type="Proteomes" id="UP001227192"/>
    </source>
</evidence>
<dbReference type="InterPro" id="IPR032880">
    <property type="entry name" value="CSC1/OSCA1-like_N"/>
</dbReference>
<feature type="transmembrane region" description="Helical" evidence="7">
    <location>
        <begin position="350"/>
        <end position="377"/>
    </location>
</feature>